<name>A0A0Y0LT63_GHVS</name>
<reference evidence="2 3" key="1">
    <citation type="journal article" date="2016" name="J. Gen. Virol.">
        <title>Comprehensive annotation of Glossina pallidipes salivary gland hypertrophy virus from Ethiopian tsetse flies: a proteogenomics approach.</title>
        <authorList>
            <person name="Abd-Alla A.M."/>
            <person name="Kariithi H.M."/>
            <person name="Cousserans F."/>
            <person name="Parker N.J."/>
            <person name="Ince I.A."/>
            <person name="Scully E.D."/>
            <person name="Boeren S."/>
            <person name="Geib S.M."/>
            <person name="Mekonnen S."/>
            <person name="Vlak J.M."/>
            <person name="Parker A.G."/>
            <person name="Vreysen M.J."/>
            <person name="Bergoin M."/>
        </authorList>
    </citation>
    <scope>NUCLEOTIDE SEQUENCE [LARGE SCALE GENOMIC DNA]</scope>
    <source>
        <strain evidence="2 3">Ethiopian</strain>
    </source>
</reference>
<evidence type="ECO:0000313" key="2">
    <source>
        <dbReference type="EMBL" id="AMB48743.1"/>
    </source>
</evidence>
<dbReference type="Proteomes" id="UP000282469">
    <property type="component" value="Segment"/>
</dbReference>
<organism evidence="2 3">
    <name type="scientific">Glossina hytrovirus (isolate Glossina pallidipes/Ethiopia/Seibersdorf/-)</name>
    <name type="common">GHV</name>
    <dbReference type="NCBI Taxonomy" id="379529"/>
    <lineage>
        <taxon>Viruses</taxon>
        <taxon>Viruses incertae sedis</taxon>
        <taxon>Naldaviricetes</taxon>
        <taxon>Lefavirales</taxon>
        <taxon>Hytrosaviridae</taxon>
        <taxon>Glossinavirus</taxon>
        <taxon>Glossinavirus glopallidipedis</taxon>
    </lineage>
</organism>
<protein>
    <submittedName>
        <fullName evidence="2">Cg30-like protein</fullName>
    </submittedName>
</protein>
<evidence type="ECO:0000256" key="1">
    <source>
        <dbReference type="SAM" id="Coils"/>
    </source>
</evidence>
<organismHost>
    <name type="scientific">Glossina</name>
    <name type="common">tsetse flies</name>
    <dbReference type="NCBI Taxonomy" id="7393"/>
</organismHost>
<gene>
    <name evidence="2" type="ORF">GpSGHVEth139</name>
</gene>
<dbReference type="EMBL" id="KU050077">
    <property type="protein sequence ID" value="AMB48743.1"/>
    <property type="molecule type" value="Genomic_DNA"/>
</dbReference>
<proteinExistence type="predicted"/>
<sequence>MEEQKKYFNYLRHSKLNIACSYCEKLIILNKYNQHIKKVHNINTTFLCIWCLNYKWTKNNNSNNYEHRFNCMISKLNLSLSPSAISDSEENEMNLFLNCKKCDDFLKDNVYINRHLNYIQEPLQTIHFGSSIATNWNLVQQLMPADNDDWNNFSTLQPIEPLGFDIRWPTVFLHVKNVSWFHCSFRYHIWDDVYALINNNTSKLCILNHWCLCNASQPDNLEARHRHIILFVINSYKYKFFKSLSLITLKNKQKLQESSFMEGKKTIKARLTKPINTIAHLLNAIQYVSHKRSTCDGKTILTSDNDLEIGYSYSHYYINNPVLYTHFKFLCMGLFPDSQRIITEILISNRYIENIHKKVSLDKKTIQYQYLYTKKDHILPFEHVLTKLDNLPTPIEPNQVAEYNKTTDEKIIYLYENLERVYYKMSATLLYSKSTNEQFNTQNYRGNKGLINAFGEAEFPLSKNHIALLNIVINSTNDLTRQISQLKTENVELRKRVEQLKAEDEQLKAENVINKNNIEKLKAENVELRKRVEQLEDVINKNNIIDLKKRIAELEKNSPTKDMIIYDLKQEIRHLKEENCILKRKNEDLISFGCKKKN</sequence>
<evidence type="ECO:0000313" key="3">
    <source>
        <dbReference type="Proteomes" id="UP000282469"/>
    </source>
</evidence>
<feature type="coiled-coil region" evidence="1">
    <location>
        <begin position="476"/>
        <end position="538"/>
    </location>
</feature>
<keyword evidence="1" id="KW-0175">Coiled coil</keyword>
<accession>A0A0Y0LT63</accession>